<reference evidence="4" key="2">
    <citation type="submission" date="2020-09" db="EMBL/GenBank/DDBJ databases">
        <authorList>
            <person name="Sun Q."/>
            <person name="Zhou Y."/>
        </authorList>
    </citation>
    <scope>NUCLEOTIDE SEQUENCE</scope>
    <source>
        <strain evidence="4">CGMCC 1.15330</strain>
    </source>
</reference>
<dbReference type="AlphaFoldDB" id="A0A916WQS5"/>
<evidence type="ECO:0000256" key="2">
    <source>
        <dbReference type="ARBA" id="ARBA00022801"/>
    </source>
</evidence>
<dbReference type="InterPro" id="IPR050955">
    <property type="entry name" value="Plant_Biomass_Hydrol_Est"/>
</dbReference>
<dbReference type="PANTHER" id="PTHR43037">
    <property type="entry name" value="UNNAMED PRODUCT-RELATED"/>
    <property type="match status" value="1"/>
</dbReference>
<dbReference type="SUPFAM" id="SSF53474">
    <property type="entry name" value="alpha/beta-Hydrolases"/>
    <property type="match status" value="2"/>
</dbReference>
<accession>A0A916WQS5</accession>
<keyword evidence="2" id="KW-0378">Hydrolase</keyword>
<gene>
    <name evidence="4" type="ORF">GCM10011380_08210</name>
</gene>
<dbReference type="GO" id="GO:0016787">
    <property type="term" value="F:hydrolase activity"/>
    <property type="evidence" value="ECO:0007669"/>
    <property type="project" value="UniProtKB-KW"/>
</dbReference>
<reference evidence="4" key="1">
    <citation type="journal article" date="2014" name="Int. J. Syst. Evol. Microbiol.">
        <title>Complete genome sequence of Corynebacterium casei LMG S-19264T (=DSM 44701T), isolated from a smear-ripened cheese.</title>
        <authorList>
            <consortium name="US DOE Joint Genome Institute (JGI-PGF)"/>
            <person name="Walter F."/>
            <person name="Albersmeier A."/>
            <person name="Kalinowski J."/>
            <person name="Ruckert C."/>
        </authorList>
    </citation>
    <scope>NUCLEOTIDE SEQUENCE</scope>
    <source>
        <strain evidence="4">CGMCC 1.15330</strain>
    </source>
</reference>
<keyword evidence="5" id="KW-1185">Reference proteome</keyword>
<dbReference type="PANTHER" id="PTHR43037:SF1">
    <property type="entry name" value="BLL1128 PROTEIN"/>
    <property type="match status" value="1"/>
</dbReference>
<name>A0A916WQS5_9SPHN</name>
<evidence type="ECO:0000313" key="4">
    <source>
        <dbReference type="EMBL" id="GGB20993.1"/>
    </source>
</evidence>
<dbReference type="NCBIfam" id="TIGR01840">
    <property type="entry name" value="esterase_phb"/>
    <property type="match status" value="1"/>
</dbReference>
<dbReference type="Proteomes" id="UP000623067">
    <property type="component" value="Unassembled WGS sequence"/>
</dbReference>
<sequence length="361" mass="38016">MRRVSDTIARLAAAHQPASSLPDGADRLTDLTEFGSDPGQLRGLCYVPAGLEDGAALVVALHGCTQTAAGYDHGTGWSALADRAGFALLVPEQRQANNANRCFNWFEPGDMARLGGEPESIAQMVQAMLVRHRLDPARVFITGLSAGGAMTAVMLATWPELFAAGAIIGGLPYRAASGVPQALDRMRGHGWSDDAAAAAAVRAAPGHDPARWPRVAIWHGTDDRTVVDGNMERLAAQWRTVHGLPLAPNHSEHGRNWHHRRWEDASGEPLVETWSVEGMGHGVPIDPNGTDRLGAAGPFMLDVGIASSAIIARGWGLAPLAATAPAPRKPTAAPPPPRPAAAAQGLQDVIEKALRAAGLMR</sequence>
<proteinExistence type="predicted"/>
<evidence type="ECO:0000256" key="3">
    <source>
        <dbReference type="SAM" id="MobiDB-lite"/>
    </source>
</evidence>
<dbReference type="Gene3D" id="3.40.50.1820">
    <property type="entry name" value="alpha/beta hydrolase"/>
    <property type="match status" value="1"/>
</dbReference>
<dbReference type="InterPro" id="IPR029058">
    <property type="entry name" value="AB_hydrolase_fold"/>
</dbReference>
<dbReference type="InterPro" id="IPR010126">
    <property type="entry name" value="Esterase_phb"/>
</dbReference>
<protein>
    <submittedName>
        <fullName evidence="4">LpqC, poly</fullName>
    </submittedName>
</protein>
<dbReference type="RefSeq" id="WP_188657356.1">
    <property type="nucleotide sequence ID" value="NZ_BMIH01000001.1"/>
</dbReference>
<feature type="region of interest" description="Disordered" evidence="3">
    <location>
        <begin position="324"/>
        <end position="344"/>
    </location>
</feature>
<evidence type="ECO:0000313" key="5">
    <source>
        <dbReference type="Proteomes" id="UP000623067"/>
    </source>
</evidence>
<dbReference type="GO" id="GO:0005576">
    <property type="term" value="C:extracellular region"/>
    <property type="evidence" value="ECO:0007669"/>
    <property type="project" value="InterPro"/>
</dbReference>
<organism evidence="4 5">
    <name type="scientific">Sphingomonas metalli</name>
    <dbReference type="NCBI Taxonomy" id="1779358"/>
    <lineage>
        <taxon>Bacteria</taxon>
        <taxon>Pseudomonadati</taxon>
        <taxon>Pseudomonadota</taxon>
        <taxon>Alphaproteobacteria</taxon>
        <taxon>Sphingomonadales</taxon>
        <taxon>Sphingomonadaceae</taxon>
        <taxon>Sphingomonas</taxon>
    </lineage>
</organism>
<dbReference type="Pfam" id="PF10503">
    <property type="entry name" value="Esterase_PHB"/>
    <property type="match status" value="1"/>
</dbReference>
<keyword evidence="1" id="KW-0732">Signal</keyword>
<comment type="caution">
    <text evidence="4">The sequence shown here is derived from an EMBL/GenBank/DDBJ whole genome shotgun (WGS) entry which is preliminary data.</text>
</comment>
<evidence type="ECO:0000256" key="1">
    <source>
        <dbReference type="ARBA" id="ARBA00022729"/>
    </source>
</evidence>
<dbReference type="EMBL" id="BMIH01000001">
    <property type="protein sequence ID" value="GGB20993.1"/>
    <property type="molecule type" value="Genomic_DNA"/>
</dbReference>